<sequence>MGDAQSKSTGSKEEDGDKHLHTLHKLKPLLFKRVIGPQDAKDWLLRIEKIFNSIQCLESRKLPLVAFIFEGDAKRWWVGQQRKKF</sequence>
<keyword evidence="2" id="KW-1185">Reference proteome</keyword>
<gene>
    <name evidence="1" type="ORF">IEQ34_018399</name>
</gene>
<comment type="caution">
    <text evidence="1">The sequence shown here is derived from an EMBL/GenBank/DDBJ whole genome shotgun (WGS) entry which is preliminary data.</text>
</comment>
<evidence type="ECO:0000313" key="2">
    <source>
        <dbReference type="Proteomes" id="UP000775213"/>
    </source>
</evidence>
<dbReference type="EMBL" id="JAGFBR010000016">
    <property type="protein sequence ID" value="KAH0454075.1"/>
    <property type="molecule type" value="Genomic_DNA"/>
</dbReference>
<proteinExistence type="predicted"/>
<evidence type="ECO:0000313" key="1">
    <source>
        <dbReference type="EMBL" id="KAH0454075.1"/>
    </source>
</evidence>
<name>A0AAV7GCX9_DENCH</name>
<accession>A0AAV7GCX9</accession>
<reference evidence="1 2" key="1">
    <citation type="journal article" date="2021" name="Hortic Res">
        <title>Chromosome-scale assembly of the Dendrobium chrysotoxum genome enhances the understanding of orchid evolution.</title>
        <authorList>
            <person name="Zhang Y."/>
            <person name="Zhang G.Q."/>
            <person name="Zhang D."/>
            <person name="Liu X.D."/>
            <person name="Xu X.Y."/>
            <person name="Sun W.H."/>
            <person name="Yu X."/>
            <person name="Zhu X."/>
            <person name="Wang Z.W."/>
            <person name="Zhao X."/>
            <person name="Zhong W.Y."/>
            <person name="Chen H."/>
            <person name="Yin W.L."/>
            <person name="Huang T."/>
            <person name="Niu S.C."/>
            <person name="Liu Z.J."/>
        </authorList>
    </citation>
    <scope>NUCLEOTIDE SEQUENCE [LARGE SCALE GENOMIC DNA]</scope>
    <source>
        <strain evidence="1">Lindl</strain>
    </source>
</reference>
<dbReference type="Proteomes" id="UP000775213">
    <property type="component" value="Unassembled WGS sequence"/>
</dbReference>
<protein>
    <submittedName>
        <fullName evidence="1">Uncharacterized protein</fullName>
    </submittedName>
</protein>
<organism evidence="1 2">
    <name type="scientific">Dendrobium chrysotoxum</name>
    <name type="common">Orchid</name>
    <dbReference type="NCBI Taxonomy" id="161865"/>
    <lineage>
        <taxon>Eukaryota</taxon>
        <taxon>Viridiplantae</taxon>
        <taxon>Streptophyta</taxon>
        <taxon>Embryophyta</taxon>
        <taxon>Tracheophyta</taxon>
        <taxon>Spermatophyta</taxon>
        <taxon>Magnoliopsida</taxon>
        <taxon>Liliopsida</taxon>
        <taxon>Asparagales</taxon>
        <taxon>Orchidaceae</taxon>
        <taxon>Epidendroideae</taxon>
        <taxon>Malaxideae</taxon>
        <taxon>Dendrobiinae</taxon>
        <taxon>Dendrobium</taxon>
    </lineage>
</organism>
<dbReference type="AlphaFoldDB" id="A0AAV7GCX9"/>